<evidence type="ECO:0000313" key="8">
    <source>
        <dbReference type="Proteomes" id="UP000011131"/>
    </source>
</evidence>
<reference evidence="7 8" key="1">
    <citation type="journal article" date="2013" name="Genome Announc.">
        <title>Complete genome sequence of Myxococcus stipitatus strain DSM 14675, a fruiting myxobacterium.</title>
        <authorList>
            <person name="Huntley S."/>
            <person name="Kneip S."/>
            <person name="Treuner-Lange A."/>
            <person name="Sogaard-Andersen L."/>
        </authorList>
    </citation>
    <scope>NUCLEOTIDE SEQUENCE [LARGE SCALE GENOMIC DNA]</scope>
    <source>
        <strain evidence="8">DSM 14675 / JCM 12634 / Mx s8</strain>
    </source>
</reference>
<keyword evidence="7" id="KW-0449">Lipoprotein</keyword>
<name>L7UH34_MYXSD</name>
<evidence type="ECO:0000256" key="4">
    <source>
        <dbReference type="ARBA" id="ARBA00022807"/>
    </source>
</evidence>
<evidence type="ECO:0000256" key="5">
    <source>
        <dbReference type="SAM" id="MobiDB-lite"/>
    </source>
</evidence>
<dbReference type="PROSITE" id="PS51935">
    <property type="entry name" value="NLPC_P60"/>
    <property type="match status" value="1"/>
</dbReference>
<dbReference type="GO" id="GO:0006508">
    <property type="term" value="P:proteolysis"/>
    <property type="evidence" value="ECO:0007669"/>
    <property type="project" value="UniProtKB-KW"/>
</dbReference>
<dbReference type="Gene3D" id="3.90.1720.10">
    <property type="entry name" value="endopeptidase domain like (from Nostoc punctiforme)"/>
    <property type="match status" value="1"/>
</dbReference>
<dbReference type="KEGG" id="msd:MYSTI_07024"/>
<keyword evidence="3" id="KW-0378">Hydrolase</keyword>
<protein>
    <submittedName>
        <fullName evidence="7">Putative lipoprotein</fullName>
    </submittedName>
</protein>
<evidence type="ECO:0000256" key="1">
    <source>
        <dbReference type="ARBA" id="ARBA00007074"/>
    </source>
</evidence>
<dbReference type="eggNOG" id="COG0791">
    <property type="taxonomic scope" value="Bacteria"/>
</dbReference>
<gene>
    <name evidence="7" type="ordered locus">MYSTI_07024</name>
</gene>
<dbReference type="STRING" id="1278073.MYSTI_07024"/>
<dbReference type="HOGENOM" id="CLU_087262_0_0_7"/>
<dbReference type="GO" id="GO:0008234">
    <property type="term" value="F:cysteine-type peptidase activity"/>
    <property type="evidence" value="ECO:0007669"/>
    <property type="project" value="UniProtKB-KW"/>
</dbReference>
<dbReference type="EMBL" id="CP004025">
    <property type="protein sequence ID" value="AGC48296.1"/>
    <property type="molecule type" value="Genomic_DNA"/>
</dbReference>
<comment type="similarity">
    <text evidence="1">Belongs to the peptidase C40 family.</text>
</comment>
<proteinExistence type="inferred from homology"/>
<evidence type="ECO:0000256" key="2">
    <source>
        <dbReference type="ARBA" id="ARBA00022670"/>
    </source>
</evidence>
<dbReference type="SUPFAM" id="SSF54001">
    <property type="entry name" value="Cysteine proteinases"/>
    <property type="match status" value="1"/>
</dbReference>
<dbReference type="OrthoDB" id="9790543at2"/>
<organism evidence="7 8">
    <name type="scientific">Myxococcus stipitatus (strain DSM 14675 / JCM 12634 / Mx s8)</name>
    <dbReference type="NCBI Taxonomy" id="1278073"/>
    <lineage>
        <taxon>Bacteria</taxon>
        <taxon>Pseudomonadati</taxon>
        <taxon>Myxococcota</taxon>
        <taxon>Myxococcia</taxon>
        <taxon>Myxococcales</taxon>
        <taxon>Cystobacterineae</taxon>
        <taxon>Myxococcaceae</taxon>
        <taxon>Myxococcus</taxon>
    </lineage>
</organism>
<accession>L7UH34</accession>
<keyword evidence="4" id="KW-0788">Thiol protease</keyword>
<dbReference type="Pfam" id="PF00877">
    <property type="entry name" value="NLPC_P60"/>
    <property type="match status" value="1"/>
</dbReference>
<evidence type="ECO:0000259" key="6">
    <source>
        <dbReference type="PROSITE" id="PS51935"/>
    </source>
</evidence>
<dbReference type="PATRIC" id="fig|1278073.3.peg.7133"/>
<evidence type="ECO:0000313" key="7">
    <source>
        <dbReference type="EMBL" id="AGC48296.1"/>
    </source>
</evidence>
<keyword evidence="2" id="KW-0645">Protease</keyword>
<dbReference type="InterPro" id="IPR000064">
    <property type="entry name" value="NLP_P60_dom"/>
</dbReference>
<sequence length="336" mass="35525">MRPQHLEGRRLSRLHLFATVPLCALIGCATVKSHPVETSLEAPSPVAVHSPEPAAPAPAVGEGLAVDAPVAVVTPPTGEVSAETVAKPEAGGEGPPPVSKVEAAASPRLVVTPEVVSTVVSEEKNRPLVTGVVAAALEAVALVVSPGSREDGFWDAYRTPMQMARLIVSRSSQLVGERNLARLSRGMPNDCSGFVRLAYLSAGIDLVAHGFLAGENAVSAIFRRATTGGRIHHNAPRPGDLVFFRETYDRNRDGRRNDGMTHVGVVEGMASDGTVTFIHRGSKGVARSRMNLTHPEKHQLAQGGPVVNDFLRPATKRSRAYLTGELFVAFASPEGL</sequence>
<dbReference type="PROSITE" id="PS51257">
    <property type="entry name" value="PROKAR_LIPOPROTEIN"/>
    <property type="match status" value="1"/>
</dbReference>
<evidence type="ECO:0000256" key="3">
    <source>
        <dbReference type="ARBA" id="ARBA00022801"/>
    </source>
</evidence>
<feature type="region of interest" description="Disordered" evidence="5">
    <location>
        <begin position="77"/>
        <end position="100"/>
    </location>
</feature>
<dbReference type="AlphaFoldDB" id="L7UH34"/>
<dbReference type="InterPro" id="IPR038765">
    <property type="entry name" value="Papain-like_cys_pep_sf"/>
</dbReference>
<feature type="domain" description="NlpC/P60" evidence="6">
    <location>
        <begin position="161"/>
        <end position="307"/>
    </location>
</feature>
<dbReference type="Proteomes" id="UP000011131">
    <property type="component" value="Chromosome"/>
</dbReference>
<keyword evidence="8" id="KW-1185">Reference proteome</keyword>